<keyword evidence="7" id="KW-0472">Membrane</keyword>
<dbReference type="PANTHER" id="PTHR16675:SF242">
    <property type="entry name" value="MAJOR HISTOCOMPATIBILITY COMPLEX CLASS I-RELATED GENE PROTEIN"/>
    <property type="match status" value="1"/>
</dbReference>
<protein>
    <recommendedName>
        <fullName evidence="12">MHC class I-like antigen recognition-like domain-containing protein</fullName>
    </recommendedName>
</protein>
<keyword evidence="14" id="KW-1185">Reference proteome</keyword>
<evidence type="ECO:0000313" key="14">
    <source>
        <dbReference type="Proteomes" id="UP000016666"/>
    </source>
</evidence>
<keyword evidence="8" id="KW-1015">Disulfide bond</keyword>
<keyword evidence="6" id="KW-1133">Transmembrane helix</keyword>
<evidence type="ECO:0000256" key="5">
    <source>
        <dbReference type="ARBA" id="ARBA00022859"/>
    </source>
</evidence>
<feature type="signal peptide" evidence="11">
    <location>
        <begin position="1"/>
        <end position="31"/>
    </location>
</feature>
<dbReference type="GO" id="GO:0002474">
    <property type="term" value="P:antigen processing and presentation of peptide antigen via MHC class I"/>
    <property type="evidence" value="ECO:0007669"/>
    <property type="project" value="UniProtKB-KW"/>
</dbReference>
<keyword evidence="2" id="KW-0490">MHC I</keyword>
<dbReference type="GeneTree" id="ENSGT01120000271828"/>
<evidence type="ECO:0000256" key="1">
    <source>
        <dbReference type="ARBA" id="ARBA00004479"/>
    </source>
</evidence>
<dbReference type="InterPro" id="IPR011161">
    <property type="entry name" value="MHC_I-like_Ag-recog"/>
</dbReference>
<proteinExistence type="inferred from homology"/>
<reference evidence="13" key="2">
    <citation type="submission" date="2025-08" db="UniProtKB">
        <authorList>
            <consortium name="Ensembl"/>
        </authorList>
    </citation>
    <scope>IDENTIFICATION</scope>
</reference>
<dbReference type="PANTHER" id="PTHR16675">
    <property type="entry name" value="MHC CLASS I-RELATED"/>
    <property type="match status" value="1"/>
</dbReference>
<dbReference type="PRINTS" id="PR01638">
    <property type="entry name" value="MHCCLASSI"/>
</dbReference>
<dbReference type="GO" id="GO:0009897">
    <property type="term" value="C:external side of plasma membrane"/>
    <property type="evidence" value="ECO:0007669"/>
    <property type="project" value="TreeGrafter"/>
</dbReference>
<dbReference type="Pfam" id="PF00129">
    <property type="entry name" value="MHC_I"/>
    <property type="match status" value="1"/>
</dbReference>
<evidence type="ECO:0000256" key="4">
    <source>
        <dbReference type="ARBA" id="ARBA00022729"/>
    </source>
</evidence>
<evidence type="ECO:0000313" key="13">
    <source>
        <dbReference type="Ensembl" id="ENSAPLP00000003125.2"/>
    </source>
</evidence>
<dbReference type="Proteomes" id="UP000016666">
    <property type="component" value="Unassembled WGS sequence"/>
</dbReference>
<dbReference type="InterPro" id="IPR037055">
    <property type="entry name" value="MHC_I-like_Ag-recog_sf"/>
</dbReference>
<evidence type="ECO:0000256" key="11">
    <source>
        <dbReference type="SAM" id="SignalP"/>
    </source>
</evidence>
<feature type="domain" description="MHC class I-like antigen recognition-like" evidence="12">
    <location>
        <begin position="63"/>
        <end position="148"/>
    </location>
</feature>
<dbReference type="InterPro" id="IPR011162">
    <property type="entry name" value="MHC_I/II-like_Ag-recog"/>
</dbReference>
<dbReference type="GO" id="GO:0005615">
    <property type="term" value="C:extracellular space"/>
    <property type="evidence" value="ECO:0007669"/>
    <property type="project" value="TreeGrafter"/>
</dbReference>
<dbReference type="OMA" id="ECEWGRS"/>
<evidence type="ECO:0000256" key="10">
    <source>
        <dbReference type="RuleBase" id="RU004439"/>
    </source>
</evidence>
<keyword evidence="9" id="KW-0325">Glycoprotein</keyword>
<evidence type="ECO:0000256" key="3">
    <source>
        <dbReference type="ARBA" id="ARBA00022692"/>
    </source>
</evidence>
<keyword evidence="3" id="KW-0812">Transmembrane</keyword>
<keyword evidence="5" id="KW-0391">Immunity</keyword>
<dbReference type="GO" id="GO:0006955">
    <property type="term" value="P:immune response"/>
    <property type="evidence" value="ECO:0007669"/>
    <property type="project" value="TreeGrafter"/>
</dbReference>
<reference evidence="14" key="1">
    <citation type="submission" date="2017-10" db="EMBL/GenBank/DDBJ databases">
        <title>A new Pekin duck reference genome.</title>
        <authorList>
            <person name="Hou Z.-C."/>
            <person name="Zhou Z.-K."/>
            <person name="Zhu F."/>
            <person name="Hou S.-S."/>
        </authorList>
    </citation>
    <scope>NUCLEOTIDE SEQUENCE [LARGE SCALE GENOMIC DNA]</scope>
</reference>
<dbReference type="HOGENOM" id="CLU_047501_14_2_1"/>
<organism evidence="13 14">
    <name type="scientific">Anas platyrhynchos platyrhynchos</name>
    <name type="common">Northern mallard</name>
    <dbReference type="NCBI Taxonomy" id="8840"/>
    <lineage>
        <taxon>Eukaryota</taxon>
        <taxon>Metazoa</taxon>
        <taxon>Chordata</taxon>
        <taxon>Craniata</taxon>
        <taxon>Vertebrata</taxon>
        <taxon>Euteleostomi</taxon>
        <taxon>Archelosauria</taxon>
        <taxon>Archosauria</taxon>
        <taxon>Dinosauria</taxon>
        <taxon>Saurischia</taxon>
        <taxon>Theropoda</taxon>
        <taxon>Coelurosauria</taxon>
        <taxon>Aves</taxon>
        <taxon>Neognathae</taxon>
        <taxon>Galloanserae</taxon>
        <taxon>Anseriformes</taxon>
        <taxon>Anatidae</taxon>
        <taxon>Anatinae</taxon>
        <taxon>Anas</taxon>
    </lineage>
</organism>
<dbReference type="InterPro" id="IPR050208">
    <property type="entry name" value="MHC_class-I_related"/>
</dbReference>
<evidence type="ECO:0000256" key="7">
    <source>
        <dbReference type="ARBA" id="ARBA00023136"/>
    </source>
</evidence>
<dbReference type="Gene3D" id="3.30.500.10">
    <property type="entry name" value="MHC class I-like antigen recognition-like"/>
    <property type="match status" value="1"/>
</dbReference>
<comment type="similarity">
    <text evidence="10">Belongs to the MHC class I family.</text>
</comment>
<dbReference type="InterPro" id="IPR001039">
    <property type="entry name" value="MHC_I_a_a1/a2"/>
</dbReference>
<keyword evidence="4 11" id="KW-0732">Signal</keyword>
<dbReference type="Ensembl" id="ENSAPLT00000003720.2">
    <property type="protein sequence ID" value="ENSAPLP00000003125.2"/>
    <property type="gene ID" value="ENSAPLG00000023277.1"/>
</dbReference>
<feature type="chain" id="PRO_5019760023" description="MHC class I-like antigen recognition-like domain-containing protein" evidence="11">
    <location>
        <begin position="32"/>
        <end position="164"/>
    </location>
</feature>
<reference evidence="13" key="3">
    <citation type="submission" date="2025-09" db="UniProtKB">
        <authorList>
            <consortium name="Ensembl"/>
        </authorList>
    </citation>
    <scope>IDENTIFICATION</scope>
</reference>
<evidence type="ECO:0000259" key="12">
    <source>
        <dbReference type="Pfam" id="PF00129"/>
    </source>
</evidence>
<evidence type="ECO:0000256" key="9">
    <source>
        <dbReference type="ARBA" id="ARBA00023180"/>
    </source>
</evidence>
<dbReference type="SUPFAM" id="SSF54452">
    <property type="entry name" value="MHC antigen-recognition domain"/>
    <property type="match status" value="1"/>
</dbReference>
<sequence>MRPGRAGALGQCPGPGLLLLLLGVLGGAASGECEWGRSLPAPGPPGLSSSPLPSRPLSSLLGPHSLRYFYTAVSDQSPGVPQFLTVGSVDGEVFVRYDSETRKMEPRVDWIVANTDQQYWDRETEISQSNEKFFRANLDTLRERYNQNCFSQIRGSSRIQSPSG</sequence>
<evidence type="ECO:0000256" key="8">
    <source>
        <dbReference type="ARBA" id="ARBA00023157"/>
    </source>
</evidence>
<comment type="subcellular location">
    <subcellularLocation>
        <location evidence="1">Membrane</location>
        <topology evidence="1">Single-pass type I membrane protein</topology>
    </subcellularLocation>
</comment>
<evidence type="ECO:0000256" key="2">
    <source>
        <dbReference type="ARBA" id="ARBA00022451"/>
    </source>
</evidence>
<dbReference type="GO" id="GO:0042612">
    <property type="term" value="C:MHC class I protein complex"/>
    <property type="evidence" value="ECO:0007669"/>
    <property type="project" value="UniProtKB-KW"/>
</dbReference>
<dbReference type="AlphaFoldDB" id="U3I7A4"/>
<accession>U3I7A4</accession>
<name>U3I7A4_ANAPP</name>
<evidence type="ECO:0000256" key="6">
    <source>
        <dbReference type="ARBA" id="ARBA00022989"/>
    </source>
</evidence>